<comment type="caution">
    <text evidence="5">The sequence shown here is derived from an EMBL/GenBank/DDBJ whole genome shotgun (WGS) entry which is preliminary data.</text>
</comment>
<keyword evidence="1" id="KW-0805">Transcription regulation</keyword>
<dbReference type="Pfam" id="PF12833">
    <property type="entry name" value="HTH_18"/>
    <property type="match status" value="1"/>
</dbReference>
<dbReference type="InterPro" id="IPR009057">
    <property type="entry name" value="Homeodomain-like_sf"/>
</dbReference>
<reference evidence="6" key="1">
    <citation type="journal article" date="2018" name="Front. Microbiol.">
        <title>Genome-Based Analysis Reveals the Taxonomy and Diversity of the Family Idiomarinaceae.</title>
        <authorList>
            <person name="Liu Y."/>
            <person name="Lai Q."/>
            <person name="Shao Z."/>
        </authorList>
    </citation>
    <scope>NUCLEOTIDE SEQUENCE [LARGE SCALE GENOMIC DNA]</scope>
    <source>
        <strain evidence="6">c121</strain>
    </source>
</reference>
<feature type="domain" description="HTH araC/xylS-type" evidence="4">
    <location>
        <begin position="221"/>
        <end position="319"/>
    </location>
</feature>
<organism evidence="5 6">
    <name type="scientific">Pseudidiomarina sediminum</name>
    <dbReference type="NCBI Taxonomy" id="431675"/>
    <lineage>
        <taxon>Bacteria</taxon>
        <taxon>Pseudomonadati</taxon>
        <taxon>Pseudomonadota</taxon>
        <taxon>Gammaproteobacteria</taxon>
        <taxon>Alteromonadales</taxon>
        <taxon>Idiomarinaceae</taxon>
        <taxon>Pseudidiomarina</taxon>
    </lineage>
</organism>
<dbReference type="GO" id="GO:0043565">
    <property type="term" value="F:sequence-specific DNA binding"/>
    <property type="evidence" value="ECO:0007669"/>
    <property type="project" value="InterPro"/>
</dbReference>
<dbReference type="GO" id="GO:0003700">
    <property type="term" value="F:DNA-binding transcription factor activity"/>
    <property type="evidence" value="ECO:0007669"/>
    <property type="project" value="InterPro"/>
</dbReference>
<proteinExistence type="predicted"/>
<dbReference type="InterPro" id="IPR018060">
    <property type="entry name" value="HTH_AraC"/>
</dbReference>
<accession>A0A432Z993</accession>
<evidence type="ECO:0000313" key="5">
    <source>
        <dbReference type="EMBL" id="RUO74496.1"/>
    </source>
</evidence>
<dbReference type="SMART" id="SM00342">
    <property type="entry name" value="HTH_ARAC"/>
    <property type="match status" value="1"/>
</dbReference>
<keyword evidence="6" id="KW-1185">Reference proteome</keyword>
<sequence length="333" mass="38467">MKNNFQLITLDTEQWEPEQKWLNWRHELGTKLPYQCDLVHAGAPEDFKGMMQTLVNLETREAFTHLQYSGNQLRRTQEHLKDGFRDYLLAFVRHGQGSFQSGGEVHWLKSDTIYLIDTALPFSKDMYGNCQIVFVRIPRQRLQLSIPELKSTALRSVSCASGPGMLLRNYLLMLPQAMYRTAAEATQFLFRSLNELVIACLIDAVSDSSPNPAQFEDNNYNQKLSFMRRNCVNSEFSIAHLAEHFGVSKSTVFNTFQDRGTTFTRELRTLRIQLACNKLGHHRQSLTELAYECGFNGLSQFSRVFKAEMGMSPRQYHRLQFELADERLEPDSE</sequence>
<evidence type="ECO:0000313" key="6">
    <source>
        <dbReference type="Proteomes" id="UP000287022"/>
    </source>
</evidence>
<dbReference type="STRING" id="1122124.GCA_000423165_00615"/>
<dbReference type="PRINTS" id="PR00032">
    <property type="entry name" value="HTHARAC"/>
</dbReference>
<dbReference type="EMBL" id="PIQE01000001">
    <property type="protein sequence ID" value="RUO74496.1"/>
    <property type="molecule type" value="Genomic_DNA"/>
</dbReference>
<dbReference type="AlphaFoldDB" id="A0A432Z993"/>
<name>A0A432Z993_9GAMM</name>
<dbReference type="PROSITE" id="PS01124">
    <property type="entry name" value="HTH_ARAC_FAMILY_2"/>
    <property type="match status" value="1"/>
</dbReference>
<dbReference type="RefSeq" id="WP_026861655.1">
    <property type="nucleotide sequence ID" value="NZ_PIQE01000001.1"/>
</dbReference>
<dbReference type="Gene3D" id="1.10.10.60">
    <property type="entry name" value="Homeodomain-like"/>
    <property type="match status" value="1"/>
</dbReference>
<dbReference type="PANTHER" id="PTHR46796:SF6">
    <property type="entry name" value="ARAC SUBFAMILY"/>
    <property type="match status" value="1"/>
</dbReference>
<evidence type="ECO:0000256" key="1">
    <source>
        <dbReference type="ARBA" id="ARBA00023015"/>
    </source>
</evidence>
<evidence type="ECO:0000256" key="2">
    <source>
        <dbReference type="ARBA" id="ARBA00023125"/>
    </source>
</evidence>
<dbReference type="InterPro" id="IPR020449">
    <property type="entry name" value="Tscrpt_reg_AraC-type_HTH"/>
</dbReference>
<dbReference type="Pfam" id="PF14525">
    <property type="entry name" value="AraC_binding_2"/>
    <property type="match status" value="1"/>
</dbReference>
<dbReference type="InterPro" id="IPR018062">
    <property type="entry name" value="HTH_AraC-typ_CS"/>
</dbReference>
<evidence type="ECO:0000259" key="4">
    <source>
        <dbReference type="PROSITE" id="PS01124"/>
    </source>
</evidence>
<keyword evidence="2" id="KW-0238">DNA-binding</keyword>
<dbReference type="SUPFAM" id="SSF46689">
    <property type="entry name" value="Homeodomain-like"/>
    <property type="match status" value="1"/>
</dbReference>
<dbReference type="Proteomes" id="UP000287022">
    <property type="component" value="Unassembled WGS sequence"/>
</dbReference>
<evidence type="ECO:0000256" key="3">
    <source>
        <dbReference type="ARBA" id="ARBA00023163"/>
    </source>
</evidence>
<keyword evidence="3" id="KW-0804">Transcription</keyword>
<gene>
    <name evidence="5" type="ORF">CWI80_03915</name>
</gene>
<dbReference type="PANTHER" id="PTHR46796">
    <property type="entry name" value="HTH-TYPE TRANSCRIPTIONAL ACTIVATOR RHAS-RELATED"/>
    <property type="match status" value="1"/>
</dbReference>
<dbReference type="InterPro" id="IPR050204">
    <property type="entry name" value="AraC_XylS_family_regulators"/>
</dbReference>
<dbReference type="InterPro" id="IPR035418">
    <property type="entry name" value="AraC-bd_2"/>
</dbReference>
<protein>
    <submittedName>
        <fullName evidence="5">AraC family transcriptional regulator</fullName>
    </submittedName>
</protein>
<dbReference type="PROSITE" id="PS00041">
    <property type="entry name" value="HTH_ARAC_FAMILY_1"/>
    <property type="match status" value="1"/>
</dbReference>